<protein>
    <submittedName>
        <fullName evidence="1">Uncharacterized protein</fullName>
    </submittedName>
</protein>
<dbReference type="EMBL" id="JABWUV010000010">
    <property type="protein sequence ID" value="KAF6324959.1"/>
    <property type="molecule type" value="Genomic_DNA"/>
</dbReference>
<name>A0A7J7VIL2_MYOMY</name>
<dbReference type="AlphaFoldDB" id="A0A7J7VIL2"/>
<proteinExistence type="predicted"/>
<sequence length="197" mass="20820">MGAKAAPECKSGPLPALWADLGLSLDFAQRRSGPRTIRSLNKKTMDPGLRGPRGPGHGCGALPRPQSKKSCLQWLPPPVTATPCGSAHSFQWGCCYLGWGPVPVEAERKLCPADQQGLRGCAPRPRMAKGGGLSAGRGDRVHRALTYELTASALVSPLAANCIGHRYVRLNASCQDLWGRPGWCPGGNGELLAQCST</sequence>
<comment type="caution">
    <text evidence="1">The sequence shown here is derived from an EMBL/GenBank/DDBJ whole genome shotgun (WGS) entry which is preliminary data.</text>
</comment>
<dbReference type="Proteomes" id="UP000527355">
    <property type="component" value="Unassembled WGS sequence"/>
</dbReference>
<reference evidence="1 2" key="1">
    <citation type="journal article" date="2020" name="Nature">
        <title>Six reference-quality genomes reveal evolution of bat adaptations.</title>
        <authorList>
            <person name="Jebb D."/>
            <person name="Huang Z."/>
            <person name="Pippel M."/>
            <person name="Hughes G.M."/>
            <person name="Lavrichenko K."/>
            <person name="Devanna P."/>
            <person name="Winkler S."/>
            <person name="Jermiin L.S."/>
            <person name="Skirmuntt E.C."/>
            <person name="Katzourakis A."/>
            <person name="Burkitt-Gray L."/>
            <person name="Ray D.A."/>
            <person name="Sullivan K.A.M."/>
            <person name="Roscito J.G."/>
            <person name="Kirilenko B.M."/>
            <person name="Davalos L.M."/>
            <person name="Corthals A.P."/>
            <person name="Power M.L."/>
            <person name="Jones G."/>
            <person name="Ransome R.D."/>
            <person name="Dechmann D.K.N."/>
            <person name="Locatelli A.G."/>
            <person name="Puechmaille S.J."/>
            <person name="Fedrigo O."/>
            <person name="Jarvis E.D."/>
            <person name="Hiller M."/>
            <person name="Vernes S.C."/>
            <person name="Myers E.W."/>
            <person name="Teeling E.C."/>
        </authorList>
    </citation>
    <scope>NUCLEOTIDE SEQUENCE [LARGE SCALE GENOMIC DNA]</scope>
    <source>
        <strain evidence="1">MMyoMyo1</strain>
        <tissue evidence="1">Flight muscle</tissue>
    </source>
</reference>
<evidence type="ECO:0000313" key="2">
    <source>
        <dbReference type="Proteomes" id="UP000527355"/>
    </source>
</evidence>
<accession>A0A7J7VIL2</accession>
<gene>
    <name evidence="1" type="ORF">mMyoMyo1_008395</name>
</gene>
<evidence type="ECO:0000313" key="1">
    <source>
        <dbReference type="EMBL" id="KAF6324959.1"/>
    </source>
</evidence>
<organism evidence="1 2">
    <name type="scientific">Myotis myotis</name>
    <name type="common">Greater mouse-eared bat</name>
    <name type="synonym">Vespertilio myotis</name>
    <dbReference type="NCBI Taxonomy" id="51298"/>
    <lineage>
        <taxon>Eukaryota</taxon>
        <taxon>Metazoa</taxon>
        <taxon>Chordata</taxon>
        <taxon>Craniata</taxon>
        <taxon>Vertebrata</taxon>
        <taxon>Euteleostomi</taxon>
        <taxon>Mammalia</taxon>
        <taxon>Eutheria</taxon>
        <taxon>Laurasiatheria</taxon>
        <taxon>Chiroptera</taxon>
        <taxon>Yangochiroptera</taxon>
        <taxon>Vespertilionidae</taxon>
        <taxon>Myotis</taxon>
    </lineage>
</organism>
<keyword evidence="2" id="KW-1185">Reference proteome</keyword>